<dbReference type="InterPro" id="IPR013780">
    <property type="entry name" value="Glyco_hydro_b"/>
</dbReference>
<dbReference type="Pfam" id="PF21365">
    <property type="entry name" value="Glyco_hydro_31_3rd"/>
    <property type="match status" value="1"/>
</dbReference>
<comment type="caution">
    <text evidence="8">The sequence shown here is derived from an EMBL/GenBank/DDBJ whole genome shotgun (WGS) entry which is preliminary data.</text>
</comment>
<organism evidence="8 9">
    <name type="scientific">Roseburia porci</name>
    <dbReference type="NCBI Taxonomy" id="2605790"/>
    <lineage>
        <taxon>Bacteria</taxon>
        <taxon>Bacillati</taxon>
        <taxon>Bacillota</taxon>
        <taxon>Clostridia</taxon>
        <taxon>Lachnospirales</taxon>
        <taxon>Lachnospiraceae</taxon>
        <taxon>Roseburia</taxon>
    </lineage>
</organism>
<evidence type="ECO:0000259" key="7">
    <source>
        <dbReference type="Pfam" id="PF21365"/>
    </source>
</evidence>
<dbReference type="InterPro" id="IPR017853">
    <property type="entry name" value="GH"/>
</dbReference>
<dbReference type="GO" id="GO:0004553">
    <property type="term" value="F:hydrolase activity, hydrolyzing O-glycosyl compounds"/>
    <property type="evidence" value="ECO:0007669"/>
    <property type="project" value="InterPro"/>
</dbReference>
<dbReference type="InterPro" id="IPR025887">
    <property type="entry name" value="Glyco_hydro_31_N_dom"/>
</dbReference>
<dbReference type="InterPro" id="IPR048395">
    <property type="entry name" value="Glyco_hydro_31_C"/>
</dbReference>
<evidence type="ECO:0000313" key="8">
    <source>
        <dbReference type="EMBL" id="MST74998.1"/>
    </source>
</evidence>
<dbReference type="SUPFAM" id="SSF51445">
    <property type="entry name" value="(Trans)glycosidases"/>
    <property type="match status" value="1"/>
</dbReference>
<dbReference type="Pfam" id="PF13802">
    <property type="entry name" value="Gal_mutarotas_2"/>
    <property type="match status" value="1"/>
</dbReference>
<dbReference type="Gene3D" id="2.60.40.1760">
    <property type="entry name" value="glycosyl hydrolase (family 31)"/>
    <property type="match status" value="1"/>
</dbReference>
<evidence type="ECO:0000313" key="9">
    <source>
        <dbReference type="Proteomes" id="UP000474024"/>
    </source>
</evidence>
<dbReference type="GO" id="GO:0030246">
    <property type="term" value="F:carbohydrate binding"/>
    <property type="evidence" value="ECO:0007669"/>
    <property type="project" value="InterPro"/>
</dbReference>
<dbReference type="PROSITE" id="PS00129">
    <property type="entry name" value="GLYCOSYL_HYDROL_F31_1"/>
    <property type="match status" value="1"/>
</dbReference>
<dbReference type="InterPro" id="IPR011013">
    <property type="entry name" value="Gal_mutarotase_sf_dom"/>
</dbReference>
<proteinExistence type="inferred from homology"/>
<dbReference type="InterPro" id="IPR030458">
    <property type="entry name" value="Glyco_hydro_31_AS"/>
</dbReference>
<dbReference type="Pfam" id="PF01055">
    <property type="entry name" value="Glyco_hydro_31_2nd"/>
    <property type="match status" value="1"/>
</dbReference>
<keyword evidence="2 4" id="KW-0378">Hydrolase</keyword>
<feature type="domain" description="Glycosyl hydrolase family 31 C-terminal" evidence="7">
    <location>
        <begin position="585"/>
        <end position="671"/>
    </location>
</feature>
<evidence type="ECO:0000259" key="5">
    <source>
        <dbReference type="Pfam" id="PF01055"/>
    </source>
</evidence>
<dbReference type="GO" id="GO:0005975">
    <property type="term" value="P:carbohydrate metabolic process"/>
    <property type="evidence" value="ECO:0007669"/>
    <property type="project" value="InterPro"/>
</dbReference>
<dbReference type="PANTHER" id="PTHR22762:SF166">
    <property type="entry name" value="ALPHA-GLUCOSIDASE"/>
    <property type="match status" value="1"/>
</dbReference>
<dbReference type="PANTHER" id="PTHR22762">
    <property type="entry name" value="ALPHA-GLUCOSIDASE"/>
    <property type="match status" value="1"/>
</dbReference>
<feature type="domain" description="Glycoside hydrolase family 31 TIM barrel" evidence="5">
    <location>
        <begin position="254"/>
        <end position="577"/>
    </location>
</feature>
<keyword evidence="3 4" id="KW-0326">Glycosidase</keyword>
<evidence type="ECO:0000256" key="1">
    <source>
        <dbReference type="ARBA" id="ARBA00007806"/>
    </source>
</evidence>
<dbReference type="CDD" id="cd14752">
    <property type="entry name" value="GH31_N"/>
    <property type="match status" value="1"/>
</dbReference>
<evidence type="ECO:0000256" key="2">
    <source>
        <dbReference type="ARBA" id="ARBA00022801"/>
    </source>
</evidence>
<comment type="similarity">
    <text evidence="1 4">Belongs to the glycosyl hydrolase 31 family.</text>
</comment>
<keyword evidence="9" id="KW-1185">Reference proteome</keyword>
<dbReference type="EMBL" id="VUNI01000012">
    <property type="protein sequence ID" value="MST74998.1"/>
    <property type="molecule type" value="Genomic_DNA"/>
</dbReference>
<dbReference type="SUPFAM" id="SSF51011">
    <property type="entry name" value="Glycosyl hydrolase domain"/>
    <property type="match status" value="1"/>
</dbReference>
<dbReference type="RefSeq" id="WP_154429962.1">
    <property type="nucleotide sequence ID" value="NZ_VUNI01000012.1"/>
</dbReference>
<dbReference type="Proteomes" id="UP000474024">
    <property type="component" value="Unassembled WGS sequence"/>
</dbReference>
<name>A0A6L5YRR4_9FIRM</name>
<dbReference type="CDD" id="cd06604">
    <property type="entry name" value="GH31_glucosidase_II_MalA"/>
    <property type="match status" value="1"/>
</dbReference>
<gene>
    <name evidence="8" type="ORF">FYJ75_08150</name>
</gene>
<sequence>MNFGKKLSYEQTDNQLRIHFENQDVILEFIRDDIVRVLVPLWMEDYKSQAIEGDKSVPVDYSVEEFQNVMIIRTDRLTLKIEDEFYMEVYDEKNHLLMADYRGDRMEKEAMDQQMIDLLAAEGHDASGINQNSYAVQTVKALDPEDCFYGLGDKSGFLNKRHYEYENWNSDLPQAHTEDFHALYKSIPFLICLRKDCVYGLFFDNTFHSYMNLGKESDSYFYYAADDGNLDYYILGGDTMADVIGNYTYLTGRTPLPQLWALGYQQSRWGYMSANDIMEVAKKYRDLRIPCDVIHLDIDYMDHFKVFTWNEKDYGKKGELFASMKQLGYKPVTIIDPGTKKEQGYFMYEEGVSREYFAKDANGKVYVNEVWPGESVYPDFGRKEVRDWWAGHHKELLDMGAQGIWNDMNEPASFRGELPPDVRFRDEKRETTHAEIHNVYGHNMSKAAFEGIKEATGKRPFVITRACYAGTQKYSTVWTGDNQSLWSHLQMMIPQLCNLGMSGFTFCGADVGGFGADCTPELLCRWVEAACFSPLFRNHSCKGSKRQEPWQFDEEVVNINRKYIELRYRFLPYIYDLFYQEQQTGLPVMRPLVLHYADDPEVRNLNTEFLVGEQMLVAPVLEQGATKKMVYLPEGVWYDYWTGEMLQGKQYILRDAPIEVCPIYLKAGSIIPTYQVNQYVGEKAYTDLHLLTTPGVAVYQHYQDNGTDYAYENGKYNLYQFAKDQAGNVTTAMLHENYPTYLSIYVDPIMSELP</sequence>
<dbReference type="InterPro" id="IPR000322">
    <property type="entry name" value="Glyco_hydro_31_TIM"/>
</dbReference>
<protein>
    <submittedName>
        <fullName evidence="8">DUF4968 domain-containing protein</fullName>
    </submittedName>
</protein>
<reference evidence="8 9" key="1">
    <citation type="submission" date="2019-08" db="EMBL/GenBank/DDBJ databases">
        <title>In-depth cultivation of the pig gut microbiome towards novel bacterial diversity and tailored functional studies.</title>
        <authorList>
            <person name="Wylensek D."/>
            <person name="Hitch T.C.A."/>
            <person name="Clavel T."/>
        </authorList>
    </citation>
    <scope>NUCLEOTIDE SEQUENCE [LARGE SCALE GENOMIC DNA]</scope>
    <source>
        <strain evidence="8 9">MUC/MUC-530-WT-4D</strain>
    </source>
</reference>
<dbReference type="Gene3D" id="2.60.40.1180">
    <property type="entry name" value="Golgi alpha-mannosidase II"/>
    <property type="match status" value="2"/>
</dbReference>
<dbReference type="Gene3D" id="3.20.20.80">
    <property type="entry name" value="Glycosidases"/>
    <property type="match status" value="2"/>
</dbReference>
<evidence type="ECO:0000256" key="3">
    <source>
        <dbReference type="ARBA" id="ARBA00023295"/>
    </source>
</evidence>
<dbReference type="AlphaFoldDB" id="A0A6L5YRR4"/>
<accession>A0A6L5YRR4</accession>
<dbReference type="SUPFAM" id="SSF74650">
    <property type="entry name" value="Galactose mutarotase-like"/>
    <property type="match status" value="1"/>
</dbReference>
<feature type="domain" description="Glycoside hydrolase family 31 N-terminal" evidence="6">
    <location>
        <begin position="26"/>
        <end position="211"/>
    </location>
</feature>
<evidence type="ECO:0000259" key="6">
    <source>
        <dbReference type="Pfam" id="PF13802"/>
    </source>
</evidence>
<evidence type="ECO:0000256" key="4">
    <source>
        <dbReference type="RuleBase" id="RU361185"/>
    </source>
</evidence>